<comment type="caution">
    <text evidence="1">The sequence shown here is derived from an EMBL/GenBank/DDBJ whole genome shotgun (WGS) entry which is preliminary data.</text>
</comment>
<evidence type="ECO:0000313" key="1">
    <source>
        <dbReference type="EMBL" id="GBM26213.1"/>
    </source>
</evidence>
<name>A0A4Y2EAL5_ARAVE</name>
<dbReference type="AlphaFoldDB" id="A0A4Y2EAL5"/>
<dbReference type="EMBL" id="BGPR01000556">
    <property type="protein sequence ID" value="GBM26213.1"/>
    <property type="molecule type" value="Genomic_DNA"/>
</dbReference>
<gene>
    <name evidence="1" type="ORF">AVEN_22774_1</name>
</gene>
<accession>A0A4Y2EAL5</accession>
<organism evidence="1 2">
    <name type="scientific">Araneus ventricosus</name>
    <name type="common">Orbweaver spider</name>
    <name type="synonym">Epeira ventricosa</name>
    <dbReference type="NCBI Taxonomy" id="182803"/>
    <lineage>
        <taxon>Eukaryota</taxon>
        <taxon>Metazoa</taxon>
        <taxon>Ecdysozoa</taxon>
        <taxon>Arthropoda</taxon>
        <taxon>Chelicerata</taxon>
        <taxon>Arachnida</taxon>
        <taxon>Araneae</taxon>
        <taxon>Araneomorphae</taxon>
        <taxon>Entelegynae</taxon>
        <taxon>Araneoidea</taxon>
        <taxon>Araneidae</taxon>
        <taxon>Araneus</taxon>
    </lineage>
</organism>
<protein>
    <submittedName>
        <fullName evidence="1">Uncharacterized protein</fullName>
    </submittedName>
</protein>
<proteinExistence type="predicted"/>
<evidence type="ECO:0000313" key="2">
    <source>
        <dbReference type="Proteomes" id="UP000499080"/>
    </source>
</evidence>
<dbReference type="Proteomes" id="UP000499080">
    <property type="component" value="Unassembled WGS sequence"/>
</dbReference>
<sequence length="123" mass="14494">MEEWCMCPVRESFGKEATVFGFSRQHVFELVEGAAWKSVFDTSMSPDHAEFKQFQERWLTLKNGKDQFKNLRIKNRKLISLKEETVSFLKIVLNEEKNLLLQGDYRECVEIILLLLVDPAPRR</sequence>
<keyword evidence="2" id="KW-1185">Reference proteome</keyword>
<reference evidence="1 2" key="1">
    <citation type="journal article" date="2019" name="Sci. Rep.">
        <title>Orb-weaving spider Araneus ventricosus genome elucidates the spidroin gene catalogue.</title>
        <authorList>
            <person name="Kono N."/>
            <person name="Nakamura H."/>
            <person name="Ohtoshi R."/>
            <person name="Moran D.A.P."/>
            <person name="Shinohara A."/>
            <person name="Yoshida Y."/>
            <person name="Fujiwara M."/>
            <person name="Mori M."/>
            <person name="Tomita M."/>
            <person name="Arakawa K."/>
        </authorList>
    </citation>
    <scope>NUCLEOTIDE SEQUENCE [LARGE SCALE GENOMIC DNA]</scope>
</reference>